<accession>A0A251TUG0</accession>
<dbReference type="PANTHER" id="PTHR34380:SF1">
    <property type="entry name" value="OS01G0221300 PROTEIN"/>
    <property type="match status" value="1"/>
</dbReference>
<proteinExistence type="predicted"/>
<protein>
    <submittedName>
        <fullName evidence="3">Uncharacterized protein</fullName>
    </submittedName>
</protein>
<reference evidence="4" key="1">
    <citation type="journal article" date="2017" name="Nature">
        <title>The sunflower genome provides insights into oil metabolism, flowering and Asterid evolution.</title>
        <authorList>
            <person name="Badouin H."/>
            <person name="Gouzy J."/>
            <person name="Grassa C.J."/>
            <person name="Murat F."/>
            <person name="Staton S.E."/>
            <person name="Cottret L."/>
            <person name="Lelandais-Briere C."/>
            <person name="Owens G.L."/>
            <person name="Carrere S."/>
            <person name="Mayjonade B."/>
            <person name="Legrand L."/>
            <person name="Gill N."/>
            <person name="Kane N.C."/>
            <person name="Bowers J.E."/>
            <person name="Hubner S."/>
            <person name="Bellec A."/>
            <person name="Berard A."/>
            <person name="Berges H."/>
            <person name="Blanchet N."/>
            <person name="Boniface M.C."/>
            <person name="Brunel D."/>
            <person name="Catrice O."/>
            <person name="Chaidir N."/>
            <person name="Claudel C."/>
            <person name="Donnadieu C."/>
            <person name="Faraut T."/>
            <person name="Fievet G."/>
            <person name="Helmstetter N."/>
            <person name="King M."/>
            <person name="Knapp S.J."/>
            <person name="Lai Z."/>
            <person name="Le Paslier M.C."/>
            <person name="Lippi Y."/>
            <person name="Lorenzon L."/>
            <person name="Mandel J.R."/>
            <person name="Marage G."/>
            <person name="Marchand G."/>
            <person name="Marquand E."/>
            <person name="Bret-Mestries E."/>
            <person name="Morien E."/>
            <person name="Nambeesan S."/>
            <person name="Nguyen T."/>
            <person name="Pegot-Espagnet P."/>
            <person name="Pouilly N."/>
            <person name="Raftis F."/>
            <person name="Sallet E."/>
            <person name="Schiex T."/>
            <person name="Thomas J."/>
            <person name="Vandecasteele C."/>
            <person name="Vares D."/>
            <person name="Vear F."/>
            <person name="Vautrin S."/>
            <person name="Crespi M."/>
            <person name="Mangin B."/>
            <person name="Burke J.M."/>
            <person name="Salse J."/>
            <person name="Munos S."/>
            <person name="Vincourt P."/>
            <person name="Rieseberg L.H."/>
            <person name="Langlade N.B."/>
        </authorList>
    </citation>
    <scope>NUCLEOTIDE SEQUENCE [LARGE SCALE GENOMIC DNA]</scope>
    <source>
        <strain evidence="4">cv. SF193</strain>
    </source>
</reference>
<feature type="compositionally biased region" description="Basic and acidic residues" evidence="2">
    <location>
        <begin position="258"/>
        <end position="267"/>
    </location>
</feature>
<evidence type="ECO:0000256" key="2">
    <source>
        <dbReference type="SAM" id="MobiDB-lite"/>
    </source>
</evidence>
<feature type="region of interest" description="Disordered" evidence="2">
    <location>
        <begin position="258"/>
        <end position="300"/>
    </location>
</feature>
<keyword evidence="1" id="KW-0175">Coiled coil</keyword>
<dbReference type="EMBL" id="CM007898">
    <property type="protein sequence ID" value="OTG14765.1"/>
    <property type="molecule type" value="Genomic_DNA"/>
</dbReference>
<dbReference type="Proteomes" id="UP000215914">
    <property type="component" value="Chromosome 9"/>
</dbReference>
<feature type="compositionally biased region" description="Acidic residues" evidence="2">
    <location>
        <begin position="279"/>
        <end position="292"/>
    </location>
</feature>
<dbReference type="FunCoup" id="A0A251TUG0">
    <property type="interactions" value="33"/>
</dbReference>
<evidence type="ECO:0000313" key="4">
    <source>
        <dbReference type="Proteomes" id="UP000215914"/>
    </source>
</evidence>
<feature type="coiled-coil region" evidence="1">
    <location>
        <begin position="32"/>
        <end position="121"/>
    </location>
</feature>
<sequence length="588" mass="67341">MAVETDFDKVLEDFRKRFVEIEEKSKKDEMRRVMLETEVENLKKRNEELEGKIVAVQKVVVDPNYVERESDRLIEVMIENKVLECEKRKAETEVCFWKEKVKELEAKIKDMNNKVDVDVRKRLSSEEDGCANKKLGPSTLSSLHGVIDIRDEDENSNDIPKVRECDDGQCSSENNLQKTNVEHIGEEHMEEFRVHASNTRNAKRKRAAKIVASDDEDSHDDNAPICTLKTRHSSRVSTESKEEVEENVSRRYITRLRKSESKNKQHESVINLNKIVSSSEDEEDNDDVDESESEGKGLGGFIVDSSEIASDCDIEGSHNADESEDALNEYKVTMDIIRRKKISNMKWDLEADMLSDFGKDLELCMRAVCALYRQQTADEKASKLTTHQNERGFSQADASRGCMLAEFLTDGDPNCDLNKTVEELKEYGSKEVKLCRALAATYSKHADESEDALNEYKVTLDKIGRKKISNLKWDLEGDMLSDFGKDLELCMRAVCAIYRQQTADEKASKETRYRNERGFSQTDASRGCTLAEFLTDGDPNCDLNKTVEQLKEYGSKEVKLCKALAAKYSKQLFEIYRNKEDPYFPPQR</sequence>
<dbReference type="InParanoid" id="A0A251TUG0"/>
<dbReference type="PANTHER" id="PTHR34380">
    <property type="entry name" value="BNAA03G12380D PROTEIN"/>
    <property type="match status" value="1"/>
</dbReference>
<dbReference type="AlphaFoldDB" id="A0A251TUG0"/>
<evidence type="ECO:0000256" key="1">
    <source>
        <dbReference type="SAM" id="Coils"/>
    </source>
</evidence>
<organism evidence="3 4">
    <name type="scientific">Helianthus annuus</name>
    <name type="common">Common sunflower</name>
    <dbReference type="NCBI Taxonomy" id="4232"/>
    <lineage>
        <taxon>Eukaryota</taxon>
        <taxon>Viridiplantae</taxon>
        <taxon>Streptophyta</taxon>
        <taxon>Embryophyta</taxon>
        <taxon>Tracheophyta</taxon>
        <taxon>Spermatophyta</taxon>
        <taxon>Magnoliopsida</taxon>
        <taxon>eudicotyledons</taxon>
        <taxon>Gunneridae</taxon>
        <taxon>Pentapetalae</taxon>
        <taxon>asterids</taxon>
        <taxon>campanulids</taxon>
        <taxon>Asterales</taxon>
        <taxon>Asteraceae</taxon>
        <taxon>Asteroideae</taxon>
        <taxon>Heliantheae alliance</taxon>
        <taxon>Heliantheae</taxon>
        <taxon>Helianthus</taxon>
    </lineage>
</organism>
<evidence type="ECO:0000313" key="3">
    <source>
        <dbReference type="EMBL" id="OTG14765.1"/>
    </source>
</evidence>
<gene>
    <name evidence="3" type="ORF">HannXRQ_Chr09g0253061</name>
</gene>
<name>A0A251TUG0_HELAN</name>
<keyword evidence="4" id="KW-1185">Reference proteome</keyword>
<dbReference type="OMA" id="DLELCMR"/>